<dbReference type="EMBL" id="BK032612">
    <property type="protein sequence ID" value="DAF51223.1"/>
    <property type="molecule type" value="Genomic_DNA"/>
</dbReference>
<feature type="region of interest" description="Disordered" evidence="1">
    <location>
        <begin position="147"/>
        <end position="167"/>
    </location>
</feature>
<protein>
    <submittedName>
        <fullName evidence="2">Uncharacterized protein</fullName>
    </submittedName>
</protein>
<sequence>MAKTLSFTDTSPQTVKIGDTTTSFTLICGNDNVATDLTNVTSITVKLGNTSGYLKSATVDPTSLTDPTTGQVTVNFNADLMTGLPAGSYAIEVWVVTSADGTAIYPSEGTTGFTISQNIEGSNGSTITTITLDDFVDKFNEITSTIKKGDKGDTGPVSPAGKDGAMSDNDIQTVVNQNLQYTSIPNGTDVFTIINNTGHTQHLCVNSNAAALSLLNCPVTTVFMLDIKTASPANRPTGSAGNPTWVYNTLELHPYQSSEIYSTAIETDGNGAIVTHPWKKLVAQNLGTLDVEPAFYKSGTTSSTGALNYVITGNIMHVSGAVSPSNDLDAGAATVLFNLPSSIGTIAENVAVVQQSSGWNLYCLSWNPNGAVSAIKHNTSGTATAITTTTQLQVSADILLK</sequence>
<proteinExistence type="predicted"/>
<organism evidence="2">
    <name type="scientific">Siphoviridae sp. ctk5O4</name>
    <dbReference type="NCBI Taxonomy" id="2827921"/>
    <lineage>
        <taxon>Viruses</taxon>
        <taxon>Duplodnaviria</taxon>
        <taxon>Heunggongvirae</taxon>
        <taxon>Uroviricota</taxon>
        <taxon>Caudoviricetes</taxon>
    </lineage>
</organism>
<name>A0A8S5SKM6_9CAUD</name>
<evidence type="ECO:0000256" key="1">
    <source>
        <dbReference type="SAM" id="MobiDB-lite"/>
    </source>
</evidence>
<reference evidence="2" key="1">
    <citation type="journal article" date="2021" name="Proc. Natl. Acad. Sci. U.S.A.">
        <title>A Catalog of Tens of Thousands of Viruses from Human Metagenomes Reveals Hidden Associations with Chronic Diseases.</title>
        <authorList>
            <person name="Tisza M.J."/>
            <person name="Buck C.B."/>
        </authorList>
    </citation>
    <scope>NUCLEOTIDE SEQUENCE</scope>
    <source>
        <strain evidence="2">Ctk5O4</strain>
    </source>
</reference>
<accession>A0A8S5SKM6</accession>
<evidence type="ECO:0000313" key="2">
    <source>
        <dbReference type="EMBL" id="DAF51223.1"/>
    </source>
</evidence>